<protein>
    <recommendedName>
        <fullName evidence="4">F5/8 type C domain-containing protein</fullName>
    </recommendedName>
</protein>
<dbReference type="Proteomes" id="UP001501410">
    <property type="component" value="Unassembled WGS sequence"/>
</dbReference>
<dbReference type="Gene3D" id="2.60.120.200">
    <property type="match status" value="1"/>
</dbReference>
<name>A0ABP8MR21_9BACT</name>
<evidence type="ECO:0000256" key="1">
    <source>
        <dbReference type="SAM" id="SignalP"/>
    </source>
</evidence>
<sequence>MLRIAFIALLLFGFLSEARSQGPQQTFWALNNNGTFLLDQIGSTGASVAYSVRKLRKGYTGYAMRVRQNRSGTDPQGDVAFDANNQVSGSSIVTITTAGGTYSVGDKVSFSSFYSGYSVYVVTWYDQSGNGRNVTQATTSQQPRIVNAGTLETSNSKASIRFINSSSTVLSATVASATMFGSGYIGTASLVIEASSGSTSSFGYSDGGTDRWQAHIDEGSYLYFDVGSSYNRLSYVNSANVSVLRNYALVAGSSKMEIWVSGTKVASSTPAMSASTTGTFNVGGIPLFPGSWYHDAHQSEIIIFPLALSTSEIGILENNQKSFYSTP</sequence>
<comment type="caution">
    <text evidence="2">The sequence shown here is derived from an EMBL/GenBank/DDBJ whole genome shotgun (WGS) entry which is preliminary data.</text>
</comment>
<accession>A0ABP8MR21</accession>
<dbReference type="SUPFAM" id="SSF49899">
    <property type="entry name" value="Concanavalin A-like lectins/glucanases"/>
    <property type="match status" value="1"/>
</dbReference>
<keyword evidence="1" id="KW-0732">Signal</keyword>
<feature type="chain" id="PRO_5046853883" description="F5/8 type C domain-containing protein" evidence="1">
    <location>
        <begin position="21"/>
        <end position="327"/>
    </location>
</feature>
<evidence type="ECO:0008006" key="4">
    <source>
        <dbReference type="Google" id="ProtNLM"/>
    </source>
</evidence>
<gene>
    <name evidence="2" type="ORF">GCM10023092_12910</name>
</gene>
<dbReference type="RefSeq" id="WP_344824214.1">
    <property type="nucleotide sequence ID" value="NZ_BAABEZ010000020.1"/>
</dbReference>
<reference evidence="3" key="1">
    <citation type="journal article" date="2019" name="Int. J. Syst. Evol. Microbiol.">
        <title>The Global Catalogue of Microorganisms (GCM) 10K type strain sequencing project: providing services to taxonomists for standard genome sequencing and annotation.</title>
        <authorList>
            <consortium name="The Broad Institute Genomics Platform"/>
            <consortium name="The Broad Institute Genome Sequencing Center for Infectious Disease"/>
            <person name="Wu L."/>
            <person name="Ma J."/>
        </authorList>
    </citation>
    <scope>NUCLEOTIDE SEQUENCE [LARGE SCALE GENOMIC DNA]</scope>
    <source>
        <strain evidence="3">JCM 31921</strain>
    </source>
</reference>
<dbReference type="EMBL" id="BAABEZ010000020">
    <property type="protein sequence ID" value="GAA4453071.1"/>
    <property type="molecule type" value="Genomic_DNA"/>
</dbReference>
<evidence type="ECO:0000313" key="2">
    <source>
        <dbReference type="EMBL" id="GAA4453071.1"/>
    </source>
</evidence>
<dbReference type="InterPro" id="IPR013320">
    <property type="entry name" value="ConA-like_dom_sf"/>
</dbReference>
<evidence type="ECO:0000313" key="3">
    <source>
        <dbReference type="Proteomes" id="UP001501410"/>
    </source>
</evidence>
<keyword evidence="3" id="KW-1185">Reference proteome</keyword>
<feature type="signal peptide" evidence="1">
    <location>
        <begin position="1"/>
        <end position="20"/>
    </location>
</feature>
<organism evidence="2 3">
    <name type="scientific">Rurimicrobium arvi</name>
    <dbReference type="NCBI Taxonomy" id="2049916"/>
    <lineage>
        <taxon>Bacteria</taxon>
        <taxon>Pseudomonadati</taxon>
        <taxon>Bacteroidota</taxon>
        <taxon>Chitinophagia</taxon>
        <taxon>Chitinophagales</taxon>
        <taxon>Chitinophagaceae</taxon>
        <taxon>Rurimicrobium</taxon>
    </lineage>
</organism>
<proteinExistence type="predicted"/>